<dbReference type="EMBL" id="JABSTQ010009237">
    <property type="protein sequence ID" value="KAG0431310.1"/>
    <property type="molecule type" value="Genomic_DNA"/>
</dbReference>
<sequence>MPFCAVGGCFTKQGDGKRLLRFPLAEKDRERLRAWLELVDRENFQTTPHSRICEEQQCNGQQCMHQATVTELQRKLNLQQQKIRKLEKKLEVFLGSRHENLTPEQQISTMNIEAHGNRWRNDTVQNVWMRCESRKDEPPKDEVIPLISERTLQRQIEEIQSEPEIHEERLPALQSKRQTTSPEERHRTLMVNEMRLNAGLDFDTTVKKP</sequence>
<proteinExistence type="predicted"/>
<gene>
    <name evidence="1" type="ORF">HPB47_021907</name>
</gene>
<name>A0AC60QEL4_IXOPE</name>
<organism evidence="1 2">
    <name type="scientific">Ixodes persulcatus</name>
    <name type="common">Taiga tick</name>
    <dbReference type="NCBI Taxonomy" id="34615"/>
    <lineage>
        <taxon>Eukaryota</taxon>
        <taxon>Metazoa</taxon>
        <taxon>Ecdysozoa</taxon>
        <taxon>Arthropoda</taxon>
        <taxon>Chelicerata</taxon>
        <taxon>Arachnida</taxon>
        <taxon>Acari</taxon>
        <taxon>Parasitiformes</taxon>
        <taxon>Ixodida</taxon>
        <taxon>Ixodoidea</taxon>
        <taxon>Ixodidae</taxon>
        <taxon>Ixodinae</taxon>
        <taxon>Ixodes</taxon>
    </lineage>
</organism>
<comment type="caution">
    <text evidence="1">The sequence shown here is derived from an EMBL/GenBank/DDBJ whole genome shotgun (WGS) entry which is preliminary data.</text>
</comment>
<reference evidence="1 2" key="1">
    <citation type="journal article" date="2020" name="Cell">
        <title>Large-Scale Comparative Analyses of Tick Genomes Elucidate Their Genetic Diversity and Vector Capacities.</title>
        <authorList>
            <consortium name="Tick Genome and Microbiome Consortium (TIGMIC)"/>
            <person name="Jia N."/>
            <person name="Wang J."/>
            <person name="Shi W."/>
            <person name="Du L."/>
            <person name="Sun Y."/>
            <person name="Zhan W."/>
            <person name="Jiang J.F."/>
            <person name="Wang Q."/>
            <person name="Zhang B."/>
            <person name="Ji P."/>
            <person name="Bell-Sakyi L."/>
            <person name="Cui X.M."/>
            <person name="Yuan T.T."/>
            <person name="Jiang B.G."/>
            <person name="Yang W.F."/>
            <person name="Lam T.T."/>
            <person name="Chang Q.C."/>
            <person name="Ding S.J."/>
            <person name="Wang X.J."/>
            <person name="Zhu J.G."/>
            <person name="Ruan X.D."/>
            <person name="Zhao L."/>
            <person name="Wei J.T."/>
            <person name="Ye R.Z."/>
            <person name="Que T.C."/>
            <person name="Du C.H."/>
            <person name="Zhou Y.H."/>
            <person name="Cheng J.X."/>
            <person name="Dai P.F."/>
            <person name="Guo W.B."/>
            <person name="Han X.H."/>
            <person name="Huang E.J."/>
            <person name="Li L.F."/>
            <person name="Wei W."/>
            <person name="Gao Y.C."/>
            <person name="Liu J.Z."/>
            <person name="Shao H.Z."/>
            <person name="Wang X."/>
            <person name="Wang C.C."/>
            <person name="Yang T.C."/>
            <person name="Huo Q.B."/>
            <person name="Li W."/>
            <person name="Chen H.Y."/>
            <person name="Chen S.E."/>
            <person name="Zhou L.G."/>
            <person name="Ni X.B."/>
            <person name="Tian J.H."/>
            <person name="Sheng Y."/>
            <person name="Liu T."/>
            <person name="Pan Y.S."/>
            <person name="Xia L.Y."/>
            <person name="Li J."/>
            <person name="Zhao F."/>
            <person name="Cao W.C."/>
        </authorList>
    </citation>
    <scope>NUCLEOTIDE SEQUENCE [LARGE SCALE GENOMIC DNA]</scope>
    <source>
        <strain evidence="1">Iper-2018</strain>
    </source>
</reference>
<protein>
    <submittedName>
        <fullName evidence="1">Uncharacterized protein</fullName>
    </submittedName>
</protein>
<dbReference type="Proteomes" id="UP000805193">
    <property type="component" value="Unassembled WGS sequence"/>
</dbReference>
<evidence type="ECO:0000313" key="1">
    <source>
        <dbReference type="EMBL" id="KAG0431310.1"/>
    </source>
</evidence>
<accession>A0AC60QEL4</accession>
<evidence type="ECO:0000313" key="2">
    <source>
        <dbReference type="Proteomes" id="UP000805193"/>
    </source>
</evidence>
<keyword evidence="2" id="KW-1185">Reference proteome</keyword>
<feature type="non-terminal residue" evidence="1">
    <location>
        <position position="209"/>
    </location>
</feature>